<dbReference type="SMART" id="SM00448">
    <property type="entry name" value="REC"/>
    <property type="match status" value="1"/>
</dbReference>
<dbReference type="SUPFAM" id="SSF52172">
    <property type="entry name" value="CheY-like"/>
    <property type="match status" value="1"/>
</dbReference>
<evidence type="ECO:0000256" key="1">
    <source>
        <dbReference type="ARBA" id="ARBA00022553"/>
    </source>
</evidence>
<gene>
    <name evidence="5" type="ORF">HMPREF0551_1191</name>
</gene>
<evidence type="ECO:0000313" key="5">
    <source>
        <dbReference type="EMBL" id="EFV95232.1"/>
    </source>
</evidence>
<dbReference type="Gene3D" id="3.40.50.2300">
    <property type="match status" value="1"/>
</dbReference>
<evidence type="ECO:0000313" key="6">
    <source>
        <dbReference type="Proteomes" id="UP000011021"/>
    </source>
</evidence>
<dbReference type="HOGENOM" id="CLU_658547_0_0_4"/>
<dbReference type="PROSITE" id="PS50110">
    <property type="entry name" value="RESPONSE_REGULATORY"/>
    <property type="match status" value="1"/>
</dbReference>
<evidence type="ECO:0000256" key="2">
    <source>
        <dbReference type="PROSITE-ProRule" id="PRU00169"/>
    </source>
</evidence>
<sequence>MVAEAPRLPFRVAAFGLGQRFMRLIELIFQCEAQNPHRYQLADTRTGGEFDIALVNLTIPGGVDTARRLRSLPRAIPVIGVGRRANRLRGADDLLFASFAQDILAVLNRSADVLVARAQQHAINRNTLSASSLLAARQRMPVDTPLRVLVMDPSPSSRSHVAVGMRQLGVDVDGVGTLEQASDVLSMRHYDLVIVDPQQPDGCGLEMMRRFKRATGSNVPVVVLSARSGISDLLRSAMAGCSGYLVKPLSMSALHGTVRRILLRTAGRRQRGAIGPMALADDDRVPAAGQPGLIWRMLDGLRHQCLSGLGFLGGRLALTGCSSRGTCRGVERVSLRGGGDGARVDSMRLSPNAVPVWRPGSSHCDVDMGLAMAIATGAQAPSGLPAASGMRAGQRQKTASTGRPHVESRVAEPALND</sequence>
<accession>E7RWX8</accession>
<dbReference type="InterPro" id="IPR001789">
    <property type="entry name" value="Sig_transdc_resp-reg_receiver"/>
</dbReference>
<dbReference type="eggNOG" id="COG0745">
    <property type="taxonomic scope" value="Bacteria"/>
</dbReference>
<keyword evidence="6" id="KW-1185">Reference proteome</keyword>
<dbReference type="InterPro" id="IPR050595">
    <property type="entry name" value="Bact_response_regulator"/>
</dbReference>
<proteinExistence type="predicted"/>
<feature type="domain" description="Response regulatory" evidence="4">
    <location>
        <begin position="147"/>
        <end position="262"/>
    </location>
</feature>
<dbReference type="STRING" id="887898.HMPREF0551_1191"/>
<dbReference type="EMBL" id="AEQP01000004">
    <property type="protein sequence ID" value="EFV95232.1"/>
    <property type="molecule type" value="Genomic_DNA"/>
</dbReference>
<dbReference type="Pfam" id="PF00072">
    <property type="entry name" value="Response_reg"/>
    <property type="match status" value="1"/>
</dbReference>
<protein>
    <submittedName>
        <fullName evidence="5">Response regulator receiver domain protein</fullName>
    </submittedName>
</protein>
<organism evidence="5 6">
    <name type="scientific">Lautropia mirabilis ATCC 51599</name>
    <dbReference type="NCBI Taxonomy" id="887898"/>
    <lineage>
        <taxon>Bacteria</taxon>
        <taxon>Pseudomonadati</taxon>
        <taxon>Pseudomonadota</taxon>
        <taxon>Betaproteobacteria</taxon>
        <taxon>Burkholderiales</taxon>
        <taxon>Burkholderiaceae</taxon>
        <taxon>Lautropia</taxon>
    </lineage>
</organism>
<dbReference type="PANTHER" id="PTHR44591:SF3">
    <property type="entry name" value="RESPONSE REGULATORY DOMAIN-CONTAINING PROTEIN"/>
    <property type="match status" value="1"/>
</dbReference>
<dbReference type="GO" id="GO:0000160">
    <property type="term" value="P:phosphorelay signal transduction system"/>
    <property type="evidence" value="ECO:0007669"/>
    <property type="project" value="InterPro"/>
</dbReference>
<keyword evidence="1 2" id="KW-0597">Phosphoprotein</keyword>
<dbReference type="AlphaFoldDB" id="E7RWX8"/>
<feature type="modified residue" description="4-aspartylphosphate" evidence="2">
    <location>
        <position position="196"/>
    </location>
</feature>
<feature type="region of interest" description="Disordered" evidence="3">
    <location>
        <begin position="383"/>
        <end position="417"/>
    </location>
</feature>
<reference evidence="5 6" key="1">
    <citation type="submission" date="2010-12" db="EMBL/GenBank/DDBJ databases">
        <authorList>
            <person name="Muzny D."/>
            <person name="Qin X."/>
            <person name="Deng J."/>
            <person name="Jiang H."/>
            <person name="Liu Y."/>
            <person name="Qu J."/>
            <person name="Song X.-Z."/>
            <person name="Zhang L."/>
            <person name="Thornton R."/>
            <person name="Coyle M."/>
            <person name="Francisco L."/>
            <person name="Jackson L."/>
            <person name="Javaid M."/>
            <person name="Korchina V."/>
            <person name="Kovar C."/>
            <person name="Mata R."/>
            <person name="Mathew T."/>
            <person name="Ngo R."/>
            <person name="Nguyen L."/>
            <person name="Nguyen N."/>
            <person name="Okwuonu G."/>
            <person name="Ongeri F."/>
            <person name="Pham C."/>
            <person name="Simmons D."/>
            <person name="Wilczek-Boney K."/>
            <person name="Hale W."/>
            <person name="Jakkamsetti A."/>
            <person name="Pham P."/>
            <person name="Ruth R."/>
            <person name="San Lucas F."/>
            <person name="Warren J."/>
            <person name="Zhang J."/>
            <person name="Zhao Z."/>
            <person name="Zhou C."/>
            <person name="Zhu D."/>
            <person name="Lee S."/>
            <person name="Bess C."/>
            <person name="Blankenburg K."/>
            <person name="Forbes L."/>
            <person name="Fu Q."/>
            <person name="Gubbala S."/>
            <person name="Hirani K."/>
            <person name="Jayaseelan J.C."/>
            <person name="Lara F."/>
            <person name="Munidasa M."/>
            <person name="Palculict T."/>
            <person name="Patil S."/>
            <person name="Pu L.-L."/>
            <person name="Saada N."/>
            <person name="Tang L."/>
            <person name="Weissenberger G."/>
            <person name="Zhu Y."/>
            <person name="Hemphill L."/>
            <person name="Shang Y."/>
            <person name="Youmans B."/>
            <person name="Ayvaz T."/>
            <person name="Ross M."/>
            <person name="Santibanez J."/>
            <person name="Aqrawi P."/>
            <person name="Gross S."/>
            <person name="Joshi V."/>
            <person name="Fowler G."/>
            <person name="Nazareth L."/>
            <person name="Reid J."/>
            <person name="Worley K."/>
            <person name="Petrosino J."/>
            <person name="Highlander S."/>
            <person name="Gibbs R."/>
        </authorList>
    </citation>
    <scope>NUCLEOTIDE SEQUENCE [LARGE SCALE GENOMIC DNA]</scope>
    <source>
        <strain evidence="5 6">ATCC 51599</strain>
    </source>
</reference>
<comment type="caution">
    <text evidence="5">The sequence shown here is derived from an EMBL/GenBank/DDBJ whole genome shotgun (WGS) entry which is preliminary data.</text>
</comment>
<evidence type="ECO:0000259" key="4">
    <source>
        <dbReference type="PROSITE" id="PS50110"/>
    </source>
</evidence>
<name>E7RWX8_9BURK</name>
<evidence type="ECO:0000256" key="3">
    <source>
        <dbReference type="SAM" id="MobiDB-lite"/>
    </source>
</evidence>
<dbReference type="CDD" id="cd00156">
    <property type="entry name" value="REC"/>
    <property type="match status" value="1"/>
</dbReference>
<dbReference type="Proteomes" id="UP000011021">
    <property type="component" value="Unassembled WGS sequence"/>
</dbReference>
<dbReference type="InterPro" id="IPR011006">
    <property type="entry name" value="CheY-like_superfamily"/>
</dbReference>
<dbReference type="PANTHER" id="PTHR44591">
    <property type="entry name" value="STRESS RESPONSE REGULATOR PROTEIN 1"/>
    <property type="match status" value="1"/>
</dbReference>